<dbReference type="OMA" id="ENRWMLQ"/>
<gene>
    <name evidence="2" type="ORF">MBM_05843</name>
</gene>
<dbReference type="GeneID" id="18761778"/>
<dbReference type="RefSeq" id="XP_007293732.1">
    <property type="nucleotide sequence ID" value="XM_007293670.1"/>
</dbReference>
<proteinExistence type="predicted"/>
<evidence type="ECO:0008006" key="4">
    <source>
        <dbReference type="Google" id="ProtNLM"/>
    </source>
</evidence>
<evidence type="ECO:0000256" key="1">
    <source>
        <dbReference type="SAM" id="MobiDB-lite"/>
    </source>
</evidence>
<organism evidence="2 3">
    <name type="scientific">Marssonina brunnea f. sp. multigermtubi (strain MB_m1)</name>
    <name type="common">Marssonina leaf spot fungus</name>
    <dbReference type="NCBI Taxonomy" id="1072389"/>
    <lineage>
        <taxon>Eukaryota</taxon>
        <taxon>Fungi</taxon>
        <taxon>Dikarya</taxon>
        <taxon>Ascomycota</taxon>
        <taxon>Pezizomycotina</taxon>
        <taxon>Leotiomycetes</taxon>
        <taxon>Helotiales</taxon>
        <taxon>Drepanopezizaceae</taxon>
        <taxon>Drepanopeziza</taxon>
    </lineage>
</organism>
<protein>
    <recommendedName>
        <fullName evidence="4">Signal peptide-containing protein</fullName>
    </recommendedName>
</protein>
<dbReference type="EMBL" id="JH921440">
    <property type="protein sequence ID" value="EKD15832.1"/>
    <property type="molecule type" value="Genomic_DNA"/>
</dbReference>
<dbReference type="Proteomes" id="UP000006753">
    <property type="component" value="Unassembled WGS sequence"/>
</dbReference>
<feature type="compositionally biased region" description="Low complexity" evidence="1">
    <location>
        <begin position="91"/>
        <end position="100"/>
    </location>
</feature>
<dbReference type="AlphaFoldDB" id="K1WTQ2"/>
<sequence length="443" mass="48057">MSLDVAIQSVAFYILSCGTCAKISHRRKAKQQARRERAEKHQLEMEQPGLYRHPSPFSTNPYWTEEIMMGPGPPRKKGGSKNGSQRALNTAGAGSSYAGSTAMCSETPSSPTAFTEGSRISGDGWNRTRYQREDEALWGHDIPGPGQRIMDAIAKAGSSAGRLLEGRLSKSGLSREEESPNPYTMARNPPVNELHPPVVSTAPASKDETRWMLQPPPAAKVMEGKERVINRAGSNGSSRRGNDDQPLSRRVTERLVDAKLKRGELPYAEARSRAESRSKPQNPRQVRASPPGRSRSISLESSESSDAVTKKRRAKPAPISVSSPKQSSRDVIEHVPVPSAPPQVSMPEMRETSARPALTTIMSSLTMAQGPRQQDDVLPLRELSPPAINSRAPSSSQLLSISASANAMPVSIPKAGVKIADALPLRRATFEDTEPENLIPNQA</sequence>
<feature type="compositionally biased region" description="Low complexity" evidence="1">
    <location>
        <begin position="293"/>
        <end position="305"/>
    </location>
</feature>
<dbReference type="KEGG" id="mbe:MBM_05843"/>
<dbReference type="InParanoid" id="K1WTQ2"/>
<accession>K1WTQ2</accession>
<keyword evidence="3" id="KW-1185">Reference proteome</keyword>
<feature type="compositionally biased region" description="Basic and acidic residues" evidence="1">
    <location>
        <begin position="167"/>
        <end position="178"/>
    </location>
</feature>
<feature type="region of interest" description="Disordered" evidence="1">
    <location>
        <begin position="29"/>
        <end position="126"/>
    </location>
</feature>
<evidence type="ECO:0000313" key="3">
    <source>
        <dbReference type="Proteomes" id="UP000006753"/>
    </source>
</evidence>
<feature type="region of interest" description="Disordered" evidence="1">
    <location>
        <begin position="167"/>
        <end position="197"/>
    </location>
</feature>
<reference evidence="2 3" key="1">
    <citation type="journal article" date="2012" name="BMC Genomics">
        <title>Sequencing the genome of Marssonina brunnea reveals fungus-poplar co-evolution.</title>
        <authorList>
            <person name="Zhu S."/>
            <person name="Cao Y.-Z."/>
            <person name="Jiang C."/>
            <person name="Tan B.-Y."/>
            <person name="Wang Z."/>
            <person name="Feng S."/>
            <person name="Zhang L."/>
            <person name="Su X.-H."/>
            <person name="Brejova B."/>
            <person name="Vinar T."/>
            <person name="Xu M."/>
            <person name="Wang M.-X."/>
            <person name="Zhang S.-G."/>
            <person name="Huang M.-R."/>
            <person name="Wu R."/>
            <person name="Zhou Y."/>
        </authorList>
    </citation>
    <scope>NUCLEOTIDE SEQUENCE [LARGE SCALE GENOMIC DNA]</scope>
    <source>
        <strain evidence="2 3">MB_m1</strain>
    </source>
</reference>
<dbReference type="OrthoDB" id="506431at2759"/>
<name>K1WTQ2_MARBU</name>
<feature type="compositionally biased region" description="Polar residues" evidence="1">
    <location>
        <begin position="102"/>
        <end position="115"/>
    </location>
</feature>
<feature type="compositionally biased region" description="Basic and acidic residues" evidence="1">
    <location>
        <begin position="33"/>
        <end position="44"/>
    </location>
</feature>
<feature type="compositionally biased region" description="Basic and acidic residues" evidence="1">
    <location>
        <begin position="240"/>
        <end position="278"/>
    </location>
</feature>
<dbReference type="eggNOG" id="ENOG502SM8K">
    <property type="taxonomic scope" value="Eukaryota"/>
</dbReference>
<evidence type="ECO:0000313" key="2">
    <source>
        <dbReference type="EMBL" id="EKD15832.1"/>
    </source>
</evidence>
<dbReference type="HOGENOM" id="CLU_036638_1_0_1"/>
<feature type="region of interest" description="Disordered" evidence="1">
    <location>
        <begin position="230"/>
        <end position="352"/>
    </location>
</feature>